<dbReference type="EMBL" id="FNFY01000036">
    <property type="protein sequence ID" value="SDL27263.1"/>
    <property type="molecule type" value="Genomic_DNA"/>
</dbReference>
<dbReference type="GO" id="GO:0046872">
    <property type="term" value="F:metal ion binding"/>
    <property type="evidence" value="ECO:0007669"/>
    <property type="project" value="UniProtKB-KW"/>
</dbReference>
<dbReference type="PANTHER" id="PTHR35848:SF6">
    <property type="entry name" value="CUPIN TYPE-2 DOMAIN-CONTAINING PROTEIN"/>
    <property type="match status" value="1"/>
</dbReference>
<dbReference type="OrthoDB" id="9797047at2"/>
<accession>A0A1G9IQL5</accession>
<name>A0A1G9IQL5_9BACL</name>
<dbReference type="InterPro" id="IPR011051">
    <property type="entry name" value="RmlC_Cupin_sf"/>
</dbReference>
<dbReference type="Gene3D" id="2.60.120.10">
    <property type="entry name" value="Jelly Rolls"/>
    <property type="match status" value="1"/>
</dbReference>
<protein>
    <submittedName>
        <fullName evidence="3">Cupin domain-containing protein</fullName>
    </submittedName>
</protein>
<sequence>MIYRTDEKMDVKNLHCGEGIIGIEKCETASHDVLKAVVKVKVPVGGSIGYHQHNDDYEGYYILNGKGTFQEKDGHFKVYAGDFCLIQKGESHGIVNDGSEDLIIFAVVLK</sequence>
<dbReference type="Pfam" id="PF07883">
    <property type="entry name" value="Cupin_2"/>
    <property type="match status" value="1"/>
</dbReference>
<dbReference type="InterPro" id="IPR014710">
    <property type="entry name" value="RmlC-like_jellyroll"/>
</dbReference>
<organism evidence="3 4">
    <name type="scientific">Lacicoccus qingdaonensis</name>
    <dbReference type="NCBI Taxonomy" id="576118"/>
    <lineage>
        <taxon>Bacteria</taxon>
        <taxon>Bacillati</taxon>
        <taxon>Bacillota</taxon>
        <taxon>Bacilli</taxon>
        <taxon>Bacillales</taxon>
        <taxon>Salinicoccaceae</taxon>
        <taxon>Lacicoccus</taxon>
    </lineage>
</organism>
<reference evidence="4" key="1">
    <citation type="submission" date="2016-10" db="EMBL/GenBank/DDBJ databases">
        <authorList>
            <person name="Varghese N."/>
            <person name="Submissions S."/>
        </authorList>
    </citation>
    <scope>NUCLEOTIDE SEQUENCE [LARGE SCALE GENOMIC DNA]</scope>
    <source>
        <strain evidence="4">CGMCC 1.8895</strain>
    </source>
</reference>
<dbReference type="Proteomes" id="UP000199008">
    <property type="component" value="Unassembled WGS sequence"/>
</dbReference>
<dbReference type="STRING" id="576118.SAMN05216216_13610"/>
<proteinExistence type="predicted"/>
<dbReference type="PANTHER" id="PTHR35848">
    <property type="entry name" value="OXALATE-BINDING PROTEIN"/>
    <property type="match status" value="1"/>
</dbReference>
<evidence type="ECO:0000313" key="4">
    <source>
        <dbReference type="Proteomes" id="UP000199008"/>
    </source>
</evidence>
<keyword evidence="4" id="KW-1185">Reference proteome</keyword>
<dbReference type="SUPFAM" id="SSF51182">
    <property type="entry name" value="RmlC-like cupins"/>
    <property type="match status" value="1"/>
</dbReference>
<dbReference type="RefSeq" id="WP_092988057.1">
    <property type="nucleotide sequence ID" value="NZ_FNFY01000036.1"/>
</dbReference>
<dbReference type="InterPro" id="IPR051610">
    <property type="entry name" value="GPI/OXD"/>
</dbReference>
<gene>
    <name evidence="3" type="ORF">SAMN05216216_13610</name>
</gene>
<feature type="domain" description="Cupin type-2" evidence="2">
    <location>
        <begin position="40"/>
        <end position="107"/>
    </location>
</feature>
<evidence type="ECO:0000256" key="1">
    <source>
        <dbReference type="ARBA" id="ARBA00022723"/>
    </source>
</evidence>
<dbReference type="AlphaFoldDB" id="A0A1G9IQL5"/>
<evidence type="ECO:0000259" key="2">
    <source>
        <dbReference type="Pfam" id="PF07883"/>
    </source>
</evidence>
<keyword evidence="1" id="KW-0479">Metal-binding</keyword>
<evidence type="ECO:0000313" key="3">
    <source>
        <dbReference type="EMBL" id="SDL27263.1"/>
    </source>
</evidence>
<dbReference type="InterPro" id="IPR013096">
    <property type="entry name" value="Cupin_2"/>
</dbReference>